<evidence type="ECO:0000313" key="4">
    <source>
        <dbReference type="WBParaSite" id="OFLC_0001274201-mRNA-1"/>
    </source>
</evidence>
<dbReference type="STRING" id="387005.A0A183HZ29"/>
<feature type="compositionally biased region" description="Polar residues" evidence="1">
    <location>
        <begin position="273"/>
        <end position="310"/>
    </location>
</feature>
<proteinExistence type="predicted"/>
<reference evidence="4" key="1">
    <citation type="submission" date="2016-06" db="UniProtKB">
        <authorList>
            <consortium name="WormBaseParasite"/>
        </authorList>
    </citation>
    <scope>IDENTIFICATION</scope>
</reference>
<evidence type="ECO:0000256" key="1">
    <source>
        <dbReference type="SAM" id="MobiDB-lite"/>
    </source>
</evidence>
<feature type="compositionally biased region" description="Low complexity" evidence="1">
    <location>
        <begin position="252"/>
        <end position="272"/>
    </location>
</feature>
<name>A0A183HZ29_9BILA</name>
<accession>A0A183HZ29</accession>
<evidence type="ECO:0000313" key="2">
    <source>
        <dbReference type="EMBL" id="VDP12045.1"/>
    </source>
</evidence>
<sequence>MENRKSEQIPGQLPPFSGRHISIHLSSHLVTPLHASQIRIKADVFHDSGRGITVTSIAHFDVDIILLCWSRLRQAYIEKFVVVIRLKYDTVAVSLEYGTADDCVVSFGRITTMYGHQSIPRSVSAGQLNAMMSHPGMVITSQQMINTPQGVMVSQAGYPQGMINTGQPPPQMMPSQAHMGQQMMNTHMSVVQSLNQPGHMNVQHQQMQQMQQVQMTPQQAYIQQQGMSHPNFVNGQARSPAVGPGPQGISQQGTPGRPSSTSGPPSNNPQTPLNAISTLNPSSQQLSTPATPQQAPSSVQSTTTQDNISVPTIVPPDPVSLARNLLLRDLRYSLQDWSKTAAEMIRPSTLRQQQDGSSAALHNPMSVNPQSVNPQSVNPQSVNPLSANPSSVKSLDEPKSVENLEKKILSPSEAYINSFDYFLGTCDQIENDIMVVQEAQKQSVKFDKMFAGELKIVGEMANVNYSQYAQGYVESTARVRNAITRTLKNLNAAMERMNAAKIVSF</sequence>
<dbReference type="AlphaFoldDB" id="A0A183HZ29"/>
<dbReference type="Proteomes" id="UP000267606">
    <property type="component" value="Unassembled WGS sequence"/>
</dbReference>
<organism evidence="4">
    <name type="scientific">Onchocerca flexuosa</name>
    <dbReference type="NCBI Taxonomy" id="387005"/>
    <lineage>
        <taxon>Eukaryota</taxon>
        <taxon>Metazoa</taxon>
        <taxon>Ecdysozoa</taxon>
        <taxon>Nematoda</taxon>
        <taxon>Chromadorea</taxon>
        <taxon>Rhabditida</taxon>
        <taxon>Spirurina</taxon>
        <taxon>Spiruromorpha</taxon>
        <taxon>Filarioidea</taxon>
        <taxon>Onchocercidae</taxon>
        <taxon>Onchocerca</taxon>
    </lineage>
</organism>
<dbReference type="EMBL" id="UZAJ01039919">
    <property type="protein sequence ID" value="VDP12045.1"/>
    <property type="molecule type" value="Genomic_DNA"/>
</dbReference>
<feature type="region of interest" description="Disordered" evidence="1">
    <location>
        <begin position="345"/>
        <end position="400"/>
    </location>
</feature>
<dbReference type="WBParaSite" id="OFLC_0001274201-mRNA-1">
    <property type="protein sequence ID" value="OFLC_0001274201-mRNA-1"/>
    <property type="gene ID" value="OFLC_0001274201"/>
</dbReference>
<feature type="region of interest" description="Disordered" evidence="1">
    <location>
        <begin position="229"/>
        <end position="317"/>
    </location>
</feature>
<protein>
    <submittedName>
        <fullName evidence="4">Mediator of RNA polymerase II transcription subunit 29</fullName>
    </submittedName>
</protein>
<keyword evidence="3" id="KW-1185">Reference proteome</keyword>
<feature type="compositionally biased region" description="Polar residues" evidence="1">
    <location>
        <begin position="365"/>
        <end position="393"/>
    </location>
</feature>
<evidence type="ECO:0000313" key="3">
    <source>
        <dbReference type="Proteomes" id="UP000267606"/>
    </source>
</evidence>
<gene>
    <name evidence="2" type="ORF">OFLC_LOCUS12741</name>
</gene>
<reference evidence="2 3" key="2">
    <citation type="submission" date="2018-11" db="EMBL/GenBank/DDBJ databases">
        <authorList>
            <consortium name="Pathogen Informatics"/>
        </authorList>
    </citation>
    <scope>NUCLEOTIDE SEQUENCE [LARGE SCALE GENOMIC DNA]</scope>
</reference>